<gene>
    <name evidence="7" type="ORF">H9809_09275</name>
</gene>
<organism evidence="7 8">
    <name type="scientific">Candidatus Blautia pullicola</name>
    <dbReference type="NCBI Taxonomy" id="2838498"/>
    <lineage>
        <taxon>Bacteria</taxon>
        <taxon>Bacillati</taxon>
        <taxon>Bacillota</taxon>
        <taxon>Clostridia</taxon>
        <taxon>Lachnospirales</taxon>
        <taxon>Lachnospiraceae</taxon>
        <taxon>Blautia</taxon>
    </lineage>
</organism>
<evidence type="ECO:0000256" key="1">
    <source>
        <dbReference type="ARBA" id="ARBA00004651"/>
    </source>
</evidence>
<dbReference type="AlphaFoldDB" id="A0A9D2FSZ1"/>
<feature type="transmembrane region" description="Helical" evidence="6">
    <location>
        <begin position="51"/>
        <end position="70"/>
    </location>
</feature>
<dbReference type="InterPro" id="IPR002797">
    <property type="entry name" value="Polysacc_synth"/>
</dbReference>
<sequence length="545" mass="59091">MGKNDNTLVKNASFLMVAALISKIIGLIYKSPLSATLGNESFGCFSFAQNVYFILLMIASFSIPQAVSKIMAERIAFKRYRDAQRIFKGALLYAVVVGGVVAVFCVVGAPLLIPDSMANARLALQFLAPTIFFSGILGVFRGYFQAYRNMLPTSLSQIAEQIAVAVVALVMANVMVRHFADAPTDTLRSWSAAGATMGTGAGVLTALIFMLFVYSVNRKTIQKKIARDVKSVDESYRSVMKNIVLIVSPIILSAFLYNVNTYINSRIYSSVSGFRGLDSNLIESLYAECGYFMTLINIPLTLASTAPTSMLPEVSGAYAMGNIREAKEKIDKATWLSMFISIPCAVGLFALAGPVTKLLFPSTQGVAGYLMMMGVITVIMNGMSNISNGVLQGIGRAQVPMIHAAIALVMDIIVMVALMFFTDLGIYSVVAAMIVYALVMCVLNHMAMRKELDYKNPWKEAYLPPFLASIPMGIAAFLIYRGVYFLVKGLPGANLLALVPAIGIGACIYFLVYLLVAKVSREQLLGLPGGRILVRVAEKLHILKS</sequence>
<feature type="transmembrane region" description="Helical" evidence="6">
    <location>
        <begin position="12"/>
        <end position="31"/>
    </location>
</feature>
<feature type="transmembrane region" description="Helical" evidence="6">
    <location>
        <begin position="333"/>
        <end position="352"/>
    </location>
</feature>
<dbReference type="GO" id="GO:0005886">
    <property type="term" value="C:plasma membrane"/>
    <property type="evidence" value="ECO:0007669"/>
    <property type="project" value="UniProtKB-SubCell"/>
</dbReference>
<dbReference type="Proteomes" id="UP000824056">
    <property type="component" value="Unassembled WGS sequence"/>
</dbReference>
<feature type="transmembrane region" description="Helical" evidence="6">
    <location>
        <begin position="401"/>
        <end position="420"/>
    </location>
</feature>
<keyword evidence="5 6" id="KW-0472">Membrane</keyword>
<feature type="transmembrane region" description="Helical" evidence="6">
    <location>
        <begin position="192"/>
        <end position="217"/>
    </location>
</feature>
<reference evidence="7" key="2">
    <citation type="submission" date="2021-04" db="EMBL/GenBank/DDBJ databases">
        <authorList>
            <person name="Gilroy R."/>
        </authorList>
    </citation>
    <scope>NUCLEOTIDE SEQUENCE</scope>
    <source>
        <strain evidence="7">1068</strain>
    </source>
</reference>
<dbReference type="InterPro" id="IPR024923">
    <property type="entry name" value="PG_synth_SpoVB"/>
</dbReference>
<keyword evidence="3 6" id="KW-0812">Transmembrane</keyword>
<evidence type="ECO:0000313" key="8">
    <source>
        <dbReference type="Proteomes" id="UP000824056"/>
    </source>
</evidence>
<feature type="transmembrane region" description="Helical" evidence="6">
    <location>
        <begin position="291"/>
        <end position="312"/>
    </location>
</feature>
<evidence type="ECO:0000256" key="3">
    <source>
        <dbReference type="ARBA" id="ARBA00022692"/>
    </source>
</evidence>
<comment type="subcellular location">
    <subcellularLocation>
        <location evidence="1">Cell membrane</location>
        <topology evidence="1">Multi-pass membrane protein</topology>
    </subcellularLocation>
</comment>
<accession>A0A9D2FSZ1</accession>
<evidence type="ECO:0000256" key="6">
    <source>
        <dbReference type="SAM" id="Phobius"/>
    </source>
</evidence>
<dbReference type="GO" id="GO:0015297">
    <property type="term" value="F:antiporter activity"/>
    <property type="evidence" value="ECO:0007669"/>
    <property type="project" value="InterPro"/>
</dbReference>
<dbReference type="Pfam" id="PF01554">
    <property type="entry name" value="MatE"/>
    <property type="match status" value="1"/>
</dbReference>
<dbReference type="Pfam" id="PF01943">
    <property type="entry name" value="Polysacc_synt"/>
    <property type="match status" value="1"/>
</dbReference>
<dbReference type="InterPro" id="IPR050833">
    <property type="entry name" value="Poly_Biosynth_Transport"/>
</dbReference>
<evidence type="ECO:0000256" key="2">
    <source>
        <dbReference type="ARBA" id="ARBA00022475"/>
    </source>
</evidence>
<reference evidence="7" key="1">
    <citation type="journal article" date="2021" name="PeerJ">
        <title>Extensive microbial diversity within the chicken gut microbiome revealed by metagenomics and culture.</title>
        <authorList>
            <person name="Gilroy R."/>
            <person name="Ravi A."/>
            <person name="Getino M."/>
            <person name="Pursley I."/>
            <person name="Horton D.L."/>
            <person name="Alikhan N.F."/>
            <person name="Baker D."/>
            <person name="Gharbi K."/>
            <person name="Hall N."/>
            <person name="Watson M."/>
            <person name="Adriaenssens E.M."/>
            <person name="Foster-Nyarko E."/>
            <person name="Jarju S."/>
            <person name="Secka A."/>
            <person name="Antonio M."/>
            <person name="Oren A."/>
            <person name="Chaudhuri R.R."/>
            <person name="La Ragione R."/>
            <person name="Hildebrand F."/>
            <person name="Pallen M.J."/>
        </authorList>
    </citation>
    <scope>NUCLEOTIDE SEQUENCE</scope>
    <source>
        <strain evidence="7">1068</strain>
    </source>
</reference>
<feature type="transmembrane region" description="Helical" evidence="6">
    <location>
        <begin position="119"/>
        <end position="140"/>
    </location>
</feature>
<dbReference type="EMBL" id="DXBG01000214">
    <property type="protein sequence ID" value="HIZ66071.1"/>
    <property type="molecule type" value="Genomic_DNA"/>
</dbReference>
<dbReference type="InterPro" id="IPR002528">
    <property type="entry name" value="MATE_fam"/>
</dbReference>
<dbReference type="PANTHER" id="PTHR30250:SF21">
    <property type="entry name" value="LIPID II FLIPPASE MURJ"/>
    <property type="match status" value="1"/>
</dbReference>
<evidence type="ECO:0000313" key="7">
    <source>
        <dbReference type="EMBL" id="HIZ66071.1"/>
    </source>
</evidence>
<feature type="transmembrane region" description="Helical" evidence="6">
    <location>
        <begin position="161"/>
        <end position="180"/>
    </location>
</feature>
<feature type="transmembrane region" description="Helical" evidence="6">
    <location>
        <begin position="238"/>
        <end position="257"/>
    </location>
</feature>
<dbReference type="PANTHER" id="PTHR30250">
    <property type="entry name" value="PST FAMILY PREDICTED COLANIC ACID TRANSPORTER"/>
    <property type="match status" value="1"/>
</dbReference>
<feature type="transmembrane region" description="Helical" evidence="6">
    <location>
        <begin position="91"/>
        <end position="113"/>
    </location>
</feature>
<comment type="caution">
    <text evidence="7">The sequence shown here is derived from an EMBL/GenBank/DDBJ whole genome shotgun (WGS) entry which is preliminary data.</text>
</comment>
<proteinExistence type="predicted"/>
<feature type="transmembrane region" description="Helical" evidence="6">
    <location>
        <begin position="358"/>
        <end position="380"/>
    </location>
</feature>
<keyword evidence="4 6" id="KW-1133">Transmembrane helix</keyword>
<dbReference type="GO" id="GO:0042910">
    <property type="term" value="F:xenobiotic transmembrane transporter activity"/>
    <property type="evidence" value="ECO:0007669"/>
    <property type="project" value="InterPro"/>
</dbReference>
<evidence type="ECO:0000256" key="5">
    <source>
        <dbReference type="ARBA" id="ARBA00023136"/>
    </source>
</evidence>
<keyword evidence="2" id="KW-1003">Cell membrane</keyword>
<feature type="transmembrane region" description="Helical" evidence="6">
    <location>
        <begin position="493"/>
        <end position="516"/>
    </location>
</feature>
<feature type="transmembrane region" description="Helical" evidence="6">
    <location>
        <begin position="426"/>
        <end position="445"/>
    </location>
</feature>
<dbReference type="PIRSF" id="PIRSF038958">
    <property type="entry name" value="PG_synth_SpoVB"/>
    <property type="match status" value="1"/>
</dbReference>
<dbReference type="CDD" id="cd13124">
    <property type="entry name" value="MATE_SpoVB_like"/>
    <property type="match status" value="1"/>
</dbReference>
<protein>
    <submittedName>
        <fullName evidence="7">Polysaccharide biosynthesis protein</fullName>
    </submittedName>
</protein>
<evidence type="ECO:0000256" key="4">
    <source>
        <dbReference type="ARBA" id="ARBA00022989"/>
    </source>
</evidence>
<feature type="transmembrane region" description="Helical" evidence="6">
    <location>
        <begin position="466"/>
        <end position="487"/>
    </location>
</feature>
<name>A0A9D2FSZ1_9FIRM</name>